<sequence length="120" mass="13998">MRKSYELRIKGEGRVQFEASTMIGLLRQAAMYYHDWWFVHDDSDLGDLMSEYDGEPASEFKSKLGRCISSIKQGYTVLFGDKNARFKPEQLKTIDDVVKVMKRALLSKDEYDFELVEVEQ</sequence>
<accession>A0A8S5RRD4</accession>
<organism evidence="1">
    <name type="scientific">Siphoviridae sp. ctwNf2</name>
    <dbReference type="NCBI Taxonomy" id="2827597"/>
    <lineage>
        <taxon>Viruses</taxon>
        <taxon>Duplodnaviria</taxon>
        <taxon>Heunggongvirae</taxon>
        <taxon>Uroviricota</taxon>
        <taxon>Caudoviricetes</taxon>
    </lineage>
</organism>
<name>A0A8S5RRD4_9CAUD</name>
<proteinExistence type="predicted"/>
<protein>
    <submittedName>
        <fullName evidence="1">Uncharacterized protein</fullName>
    </submittedName>
</protein>
<reference evidence="1" key="1">
    <citation type="journal article" date="2021" name="Proc. Natl. Acad. Sci. U.S.A.">
        <title>A Catalog of Tens of Thousands of Viruses from Human Metagenomes Reveals Hidden Associations with Chronic Diseases.</title>
        <authorList>
            <person name="Tisza M.J."/>
            <person name="Buck C.B."/>
        </authorList>
    </citation>
    <scope>NUCLEOTIDE SEQUENCE</scope>
    <source>
        <strain evidence="1">CtwNf2</strain>
    </source>
</reference>
<evidence type="ECO:0000313" key="1">
    <source>
        <dbReference type="EMBL" id="DAE91923.1"/>
    </source>
</evidence>
<dbReference type="EMBL" id="BK057791">
    <property type="protein sequence ID" value="DAE91923.1"/>
    <property type="molecule type" value="Genomic_DNA"/>
</dbReference>